<organism evidence="1 2">
    <name type="scientific">Erythroxylum novogranatense</name>
    <dbReference type="NCBI Taxonomy" id="1862640"/>
    <lineage>
        <taxon>Eukaryota</taxon>
        <taxon>Viridiplantae</taxon>
        <taxon>Streptophyta</taxon>
        <taxon>Embryophyta</taxon>
        <taxon>Tracheophyta</taxon>
        <taxon>Spermatophyta</taxon>
        <taxon>Magnoliopsida</taxon>
        <taxon>eudicotyledons</taxon>
        <taxon>Gunneridae</taxon>
        <taxon>Pentapetalae</taxon>
        <taxon>rosids</taxon>
        <taxon>fabids</taxon>
        <taxon>Malpighiales</taxon>
        <taxon>Erythroxylaceae</taxon>
        <taxon>Erythroxylum</taxon>
    </lineage>
</organism>
<dbReference type="Proteomes" id="UP001159364">
    <property type="component" value="Linkage Group LG07"/>
</dbReference>
<keyword evidence="2" id="KW-1185">Reference proteome</keyword>
<dbReference type="AlphaFoldDB" id="A0AAV8T438"/>
<gene>
    <name evidence="1" type="ORF">K2173_025747</name>
</gene>
<reference evidence="1 2" key="1">
    <citation type="submission" date="2021-09" db="EMBL/GenBank/DDBJ databases">
        <title>Genomic insights and catalytic innovation underlie evolution of tropane alkaloids biosynthesis.</title>
        <authorList>
            <person name="Wang Y.-J."/>
            <person name="Tian T."/>
            <person name="Huang J.-P."/>
            <person name="Huang S.-X."/>
        </authorList>
    </citation>
    <scope>NUCLEOTIDE SEQUENCE [LARGE SCALE GENOMIC DNA]</scope>
    <source>
        <strain evidence="1">KIB-2018</strain>
        <tissue evidence="1">Leaf</tissue>
    </source>
</reference>
<comment type="caution">
    <text evidence="1">The sequence shown here is derived from an EMBL/GenBank/DDBJ whole genome shotgun (WGS) entry which is preliminary data.</text>
</comment>
<proteinExistence type="predicted"/>
<sequence length="73" mass="8264">MVPEVLATLIKETPFFLPVYKSYDLKTPGQDLLDDSRSTYSFRCVALRLDRKVAGRGVLSWNYTNLSVCVSAF</sequence>
<evidence type="ECO:0000313" key="1">
    <source>
        <dbReference type="EMBL" id="KAJ8761040.1"/>
    </source>
</evidence>
<evidence type="ECO:0000313" key="2">
    <source>
        <dbReference type="Proteomes" id="UP001159364"/>
    </source>
</evidence>
<dbReference type="EMBL" id="JAIWQS010000007">
    <property type="protein sequence ID" value="KAJ8761040.1"/>
    <property type="molecule type" value="Genomic_DNA"/>
</dbReference>
<protein>
    <submittedName>
        <fullName evidence="1">Uncharacterized protein</fullName>
    </submittedName>
</protein>
<accession>A0AAV8T438</accession>
<name>A0AAV8T438_9ROSI</name>